<dbReference type="GO" id="GO:0005524">
    <property type="term" value="F:ATP binding"/>
    <property type="evidence" value="ECO:0007669"/>
    <property type="project" value="UniProtKB-KW"/>
</dbReference>
<dbReference type="PRINTS" id="PR00980">
    <property type="entry name" value="TRNASYNTHALA"/>
</dbReference>
<dbReference type="SUPFAM" id="SSF101353">
    <property type="entry name" value="Putative anticodon-binding domain of alanyl-tRNA synthetase (AlaRS)"/>
    <property type="match status" value="1"/>
</dbReference>
<dbReference type="GO" id="GO:0005829">
    <property type="term" value="C:cytosol"/>
    <property type="evidence" value="ECO:0007669"/>
    <property type="project" value="TreeGrafter"/>
</dbReference>
<reference evidence="12" key="1">
    <citation type="submission" date="2017-09" db="EMBL/GenBank/DDBJ databases">
        <title>Depth-based differentiation of microbial function through sediment-hosted aquifers and enrichment of novel symbionts in the deep terrestrial subsurface.</title>
        <authorList>
            <person name="Probst A.J."/>
            <person name="Ladd B."/>
            <person name="Jarett J.K."/>
            <person name="Geller-Mcgrath D.E."/>
            <person name="Sieber C.M.K."/>
            <person name="Emerson J.B."/>
            <person name="Anantharaman K."/>
            <person name="Thomas B.C."/>
            <person name="Malmstrom R."/>
            <person name="Stieglmeier M."/>
            <person name="Klingl A."/>
            <person name="Woyke T."/>
            <person name="Ryan C.M."/>
            <person name="Banfield J.F."/>
        </authorList>
    </citation>
    <scope>NUCLEOTIDE SEQUENCE [LARGE SCALE GENOMIC DNA]</scope>
</reference>
<dbReference type="GO" id="GO:0000049">
    <property type="term" value="F:tRNA binding"/>
    <property type="evidence" value="ECO:0007669"/>
    <property type="project" value="UniProtKB-KW"/>
</dbReference>
<dbReference type="SUPFAM" id="SSF55681">
    <property type="entry name" value="Class II aaRS and biotin synthetases"/>
    <property type="match status" value="1"/>
</dbReference>
<evidence type="ECO:0000313" key="12">
    <source>
        <dbReference type="Proteomes" id="UP000231383"/>
    </source>
</evidence>
<dbReference type="Gene3D" id="3.30.980.10">
    <property type="entry name" value="Threonyl-trna Synthetase, Chain A, domain 2"/>
    <property type="match status" value="1"/>
</dbReference>
<dbReference type="GO" id="GO:0004813">
    <property type="term" value="F:alanine-tRNA ligase activity"/>
    <property type="evidence" value="ECO:0007669"/>
    <property type="project" value="UniProtKB-EC"/>
</dbReference>
<comment type="similarity">
    <text evidence="1">Belongs to the class-II aminoacyl-tRNA synthetase family.</text>
</comment>
<dbReference type="Gene3D" id="3.30.930.10">
    <property type="entry name" value="Bira Bifunctional Protein, Domain 2"/>
    <property type="match status" value="1"/>
</dbReference>
<evidence type="ECO:0000256" key="6">
    <source>
        <dbReference type="ARBA" id="ARBA00022840"/>
    </source>
</evidence>
<evidence type="ECO:0000256" key="3">
    <source>
        <dbReference type="ARBA" id="ARBA00022555"/>
    </source>
</evidence>
<evidence type="ECO:0000256" key="5">
    <source>
        <dbReference type="ARBA" id="ARBA00022741"/>
    </source>
</evidence>
<dbReference type="InterPro" id="IPR045864">
    <property type="entry name" value="aa-tRNA-synth_II/BPL/LPL"/>
</dbReference>
<dbReference type="InterPro" id="IPR018164">
    <property type="entry name" value="Ala-tRNA-synth_IIc_N"/>
</dbReference>
<dbReference type="FunFam" id="3.30.980.10:FF:000004">
    <property type="entry name" value="Alanine--tRNA ligase, cytoplasmic"/>
    <property type="match status" value="1"/>
</dbReference>
<protein>
    <recommendedName>
        <fullName evidence="2">alanine--tRNA ligase</fullName>
        <ecNumber evidence="2">6.1.1.7</ecNumber>
    </recommendedName>
</protein>
<proteinExistence type="inferred from homology"/>
<evidence type="ECO:0000259" key="10">
    <source>
        <dbReference type="PROSITE" id="PS50860"/>
    </source>
</evidence>
<dbReference type="SMART" id="SM00863">
    <property type="entry name" value="tRNA_SAD"/>
    <property type="match status" value="1"/>
</dbReference>
<dbReference type="EMBL" id="PFSC01000025">
    <property type="protein sequence ID" value="PJC33828.1"/>
    <property type="molecule type" value="Genomic_DNA"/>
</dbReference>
<dbReference type="GO" id="GO:0002161">
    <property type="term" value="F:aminoacyl-tRNA deacylase activity"/>
    <property type="evidence" value="ECO:0007669"/>
    <property type="project" value="TreeGrafter"/>
</dbReference>
<dbReference type="InterPro" id="IPR018162">
    <property type="entry name" value="Ala-tRNA-ligase_IIc_anticod-bd"/>
</dbReference>
<dbReference type="PROSITE" id="PS50860">
    <property type="entry name" value="AA_TRNA_LIGASE_II_ALA"/>
    <property type="match status" value="1"/>
</dbReference>
<dbReference type="Gene3D" id="3.30.54.20">
    <property type="match status" value="1"/>
</dbReference>
<keyword evidence="7" id="KW-0694">RNA-binding</keyword>
<sequence length="610" mass="69594">MALTHRQLRERFSKFLVSHGHAEVPPISLVPQNDPTTLFTGSGMQQFVPYLLGQKHPQGTRLFNIQHCIRVQDIEEVGDNRHDTLFEMMGNWSLGDYFKKEQLQNFFTFLTDKKIGLGLDPKKLFVTVFEGNEQAPRDTTSIEVWTEIFKRVGISSEIGERIFLYPAEKNWWSRAGEPKNMPAGEPGGPDSEVFYLFDVEHDPAFGKECHPNCDCGRFMEIGNSVFMQYKKLDDGSFENLPKMNVDFGGGLERLLAAANNDPDIFHADINSHIVNGVETATNHEYEDPSNQKAMRIIADHLKTATFIIKDGITPSNKEQGYVLRRLLRRALVKIRALNNSFSAEAVAPIVEQVVQTYNGIYFDAKVDTAKIIPVIQDEISKFQKTLDRGLRELEKLDEINGTIAFDLYQTYGFPFEITQEIMSEKGIKLSKEEYDNAVKTHQAKSRSSADHKFKGGLADQSNQTVKYHTATHLLHQALFDVIGDSVRQEGSNITADRLRFDFYCDNQPTDEDIEKVEKIMNEKISQEIPVNMKVMDKKEAETIGARSFFKEKYPDEVKIYFIGKDKEDVKSAYSKEFCGGPHVENTKEIGEIQIKRFKKIGSNMFRIYAK</sequence>
<dbReference type="SUPFAM" id="SSF55186">
    <property type="entry name" value="ThrRS/AlaRS common domain"/>
    <property type="match status" value="1"/>
</dbReference>
<name>A0A2M8F3G8_9BACT</name>
<keyword evidence="4 11" id="KW-0436">Ligase</keyword>
<evidence type="ECO:0000256" key="1">
    <source>
        <dbReference type="ARBA" id="ARBA00008226"/>
    </source>
</evidence>
<keyword evidence="6" id="KW-0067">ATP-binding</keyword>
<dbReference type="AlphaFoldDB" id="A0A2M8F3G8"/>
<dbReference type="PANTHER" id="PTHR11777:SF9">
    <property type="entry name" value="ALANINE--TRNA LIGASE, CYTOPLASMIC"/>
    <property type="match status" value="1"/>
</dbReference>
<evidence type="ECO:0000256" key="9">
    <source>
        <dbReference type="ARBA" id="ARBA00023146"/>
    </source>
</evidence>
<keyword evidence="3" id="KW-0820">tRNA-binding</keyword>
<organism evidence="11 12">
    <name type="scientific">Candidatus Roizmanbacteria bacterium CG_4_9_14_0_2_um_filter_39_13</name>
    <dbReference type="NCBI Taxonomy" id="1974839"/>
    <lineage>
        <taxon>Bacteria</taxon>
        <taxon>Candidatus Roizmaniibacteriota</taxon>
    </lineage>
</organism>
<dbReference type="InterPro" id="IPR058702">
    <property type="entry name" value="MafI2-like"/>
</dbReference>
<keyword evidence="5" id="KW-0547">Nucleotide-binding</keyword>
<dbReference type="NCBIfam" id="NF002436">
    <property type="entry name" value="PRK01584.1"/>
    <property type="match status" value="1"/>
</dbReference>
<dbReference type="InterPro" id="IPR012947">
    <property type="entry name" value="tRNA_SAD"/>
</dbReference>
<dbReference type="Pfam" id="PF01411">
    <property type="entry name" value="tRNA-synt_2c"/>
    <property type="match status" value="1"/>
</dbReference>
<dbReference type="Pfam" id="PF26541">
    <property type="entry name" value="MafI2"/>
    <property type="match status" value="1"/>
</dbReference>
<evidence type="ECO:0000313" key="11">
    <source>
        <dbReference type="EMBL" id="PJC33828.1"/>
    </source>
</evidence>
<dbReference type="InterPro" id="IPR018163">
    <property type="entry name" value="Thr/Ala-tRNA-synth_IIc_edit"/>
</dbReference>
<dbReference type="InterPro" id="IPR002318">
    <property type="entry name" value="Ala-tRNA-lgiase_IIc"/>
</dbReference>
<keyword evidence="8" id="KW-0648">Protein biosynthesis</keyword>
<dbReference type="GO" id="GO:0006419">
    <property type="term" value="P:alanyl-tRNA aminoacylation"/>
    <property type="evidence" value="ECO:0007669"/>
    <property type="project" value="InterPro"/>
</dbReference>
<evidence type="ECO:0000256" key="8">
    <source>
        <dbReference type="ARBA" id="ARBA00022917"/>
    </source>
</evidence>
<evidence type="ECO:0000256" key="2">
    <source>
        <dbReference type="ARBA" id="ARBA00013168"/>
    </source>
</evidence>
<dbReference type="InterPro" id="IPR050058">
    <property type="entry name" value="Ala-tRNA_ligase"/>
</dbReference>
<dbReference type="EC" id="6.1.1.7" evidence="2"/>
<dbReference type="Proteomes" id="UP000231383">
    <property type="component" value="Unassembled WGS sequence"/>
</dbReference>
<feature type="domain" description="Alanyl-transfer RNA synthetases family profile" evidence="10">
    <location>
        <begin position="3"/>
        <end position="610"/>
    </location>
</feature>
<gene>
    <name evidence="11" type="ORF">CO051_00975</name>
</gene>
<dbReference type="Pfam" id="PF07973">
    <property type="entry name" value="tRNA_SAD"/>
    <property type="match status" value="1"/>
</dbReference>
<comment type="caution">
    <text evidence="11">The sequence shown here is derived from an EMBL/GenBank/DDBJ whole genome shotgun (WGS) entry which is preliminary data.</text>
</comment>
<evidence type="ECO:0000256" key="7">
    <source>
        <dbReference type="ARBA" id="ARBA00022884"/>
    </source>
</evidence>
<keyword evidence="9" id="KW-0030">Aminoacyl-tRNA synthetase</keyword>
<accession>A0A2M8F3G8</accession>
<dbReference type="InterPro" id="IPR018165">
    <property type="entry name" value="Ala-tRNA-synth_IIc_core"/>
</dbReference>
<dbReference type="CDD" id="cd00673">
    <property type="entry name" value="AlaRS_core"/>
    <property type="match status" value="1"/>
</dbReference>
<evidence type="ECO:0000256" key="4">
    <source>
        <dbReference type="ARBA" id="ARBA00022598"/>
    </source>
</evidence>
<dbReference type="PANTHER" id="PTHR11777">
    <property type="entry name" value="ALANYL-TRNA SYNTHETASE"/>
    <property type="match status" value="1"/>
</dbReference>